<dbReference type="GO" id="GO:0005576">
    <property type="term" value="C:extracellular region"/>
    <property type="evidence" value="ECO:0007669"/>
    <property type="project" value="UniProtKB-SubCell"/>
</dbReference>
<keyword evidence="3" id="KW-0964">Secreted</keyword>
<feature type="domain" description="Crinkler effector protein N-terminal" evidence="4">
    <location>
        <begin position="6"/>
        <end position="106"/>
    </location>
</feature>
<evidence type="ECO:0000256" key="1">
    <source>
        <dbReference type="ARBA" id="ARBA00004340"/>
    </source>
</evidence>
<dbReference type="AlphaFoldDB" id="A0AAD9LBJ6"/>
<evidence type="ECO:0000256" key="3">
    <source>
        <dbReference type="ARBA" id="ARBA00022525"/>
    </source>
</evidence>
<dbReference type="Pfam" id="PF20147">
    <property type="entry name" value="Crinkler"/>
    <property type="match status" value="1"/>
</dbReference>
<protein>
    <recommendedName>
        <fullName evidence="4">Crinkler effector protein N-terminal domain-containing protein</fullName>
    </recommendedName>
</protein>
<reference evidence="5" key="1">
    <citation type="submission" date="2023-08" db="EMBL/GenBank/DDBJ databases">
        <title>Reference Genome Resource for the Citrus Pathogen Phytophthora citrophthora.</title>
        <authorList>
            <person name="Moller H."/>
            <person name="Coetzee B."/>
            <person name="Rose L.J."/>
            <person name="Van Niekerk J.M."/>
        </authorList>
    </citation>
    <scope>NUCLEOTIDE SEQUENCE</scope>
    <source>
        <strain evidence="5">STE-U-9442</strain>
    </source>
</reference>
<dbReference type="GO" id="GO:0043657">
    <property type="term" value="C:host cell"/>
    <property type="evidence" value="ECO:0007669"/>
    <property type="project" value="UniProtKB-SubCell"/>
</dbReference>
<organism evidence="5 6">
    <name type="scientific">Phytophthora citrophthora</name>
    <dbReference type="NCBI Taxonomy" id="4793"/>
    <lineage>
        <taxon>Eukaryota</taxon>
        <taxon>Sar</taxon>
        <taxon>Stramenopiles</taxon>
        <taxon>Oomycota</taxon>
        <taxon>Peronosporomycetes</taxon>
        <taxon>Peronosporales</taxon>
        <taxon>Peronosporaceae</taxon>
        <taxon>Phytophthora</taxon>
    </lineage>
</organism>
<comment type="subcellular location">
    <subcellularLocation>
        <location evidence="1">Host cell</location>
    </subcellularLocation>
    <subcellularLocation>
        <location evidence="2">Secreted</location>
    </subcellularLocation>
</comment>
<gene>
    <name evidence="5" type="ORF">P3T76_014126</name>
</gene>
<comment type="caution">
    <text evidence="5">The sequence shown here is derived from an EMBL/GenBank/DDBJ whole genome shotgun (WGS) entry which is preliminary data.</text>
</comment>
<sequence>MRKGASITIDADKKVVNLRAAIKAGFPNRLKNIDAPELQLHLGKKHNGDGPWVTENDVKKGVSRTAGLTLLDSERATLRRVGLDVGLDEVSEEVAATGNGPVHVLVAVPQDTGGVLGTISTKKRKELAEIGESITLSSRIAREVEVG</sequence>
<name>A0AAD9LBJ6_9STRA</name>
<dbReference type="InterPro" id="IPR045379">
    <property type="entry name" value="Crinkler_N"/>
</dbReference>
<dbReference type="EMBL" id="JASMQC010000039">
    <property type="protein sequence ID" value="KAK1930455.1"/>
    <property type="molecule type" value="Genomic_DNA"/>
</dbReference>
<evidence type="ECO:0000259" key="4">
    <source>
        <dbReference type="Pfam" id="PF20147"/>
    </source>
</evidence>
<evidence type="ECO:0000256" key="2">
    <source>
        <dbReference type="ARBA" id="ARBA00004613"/>
    </source>
</evidence>
<dbReference type="Proteomes" id="UP001259832">
    <property type="component" value="Unassembled WGS sequence"/>
</dbReference>
<evidence type="ECO:0000313" key="5">
    <source>
        <dbReference type="EMBL" id="KAK1930455.1"/>
    </source>
</evidence>
<evidence type="ECO:0000313" key="6">
    <source>
        <dbReference type="Proteomes" id="UP001259832"/>
    </source>
</evidence>
<proteinExistence type="predicted"/>
<accession>A0AAD9LBJ6</accession>
<keyword evidence="6" id="KW-1185">Reference proteome</keyword>